<proteinExistence type="predicted"/>
<gene>
    <name evidence="1" type="ORF">BF93_02350</name>
</gene>
<dbReference type="AlphaFoldDB" id="Z9JQQ4"/>
<protein>
    <submittedName>
        <fullName evidence="1">Uncharacterized protein</fullName>
    </submittedName>
</protein>
<keyword evidence="2" id="KW-1185">Reference proteome</keyword>
<name>Z9JQQ4_9MICO</name>
<dbReference type="HOGENOM" id="CLU_179220_0_0_11"/>
<dbReference type="Proteomes" id="UP000023067">
    <property type="component" value="Unassembled WGS sequence"/>
</dbReference>
<accession>Z9JQQ4</accession>
<organism evidence="1 2">
    <name type="scientific">Brachybacterium phenoliresistens</name>
    <dbReference type="NCBI Taxonomy" id="396014"/>
    <lineage>
        <taxon>Bacteria</taxon>
        <taxon>Bacillati</taxon>
        <taxon>Actinomycetota</taxon>
        <taxon>Actinomycetes</taxon>
        <taxon>Micrococcales</taxon>
        <taxon>Dermabacteraceae</taxon>
        <taxon>Brachybacterium</taxon>
    </lineage>
</organism>
<evidence type="ECO:0000313" key="2">
    <source>
        <dbReference type="Proteomes" id="UP000023067"/>
    </source>
</evidence>
<evidence type="ECO:0000313" key="1">
    <source>
        <dbReference type="EMBL" id="EWS80735.1"/>
    </source>
</evidence>
<comment type="caution">
    <text evidence="1">The sequence shown here is derived from an EMBL/GenBank/DDBJ whole genome shotgun (WGS) entry which is preliminary data.</text>
</comment>
<dbReference type="STRING" id="396014.BF93_02350"/>
<sequence>MVVRHAIDREASPGGESMTDALGTVVAADADTITIMTRRGEVSVLRGLVLATKEVPPAPVRRHRDDPR</sequence>
<reference evidence="1 2" key="1">
    <citation type="submission" date="2014-02" db="EMBL/GenBank/DDBJ databases">
        <title>Genome sequence of Brachybacterium phenoliresistens strain W13A50.</title>
        <authorList>
            <person name="Wang X."/>
        </authorList>
    </citation>
    <scope>NUCLEOTIDE SEQUENCE [LARGE SCALE GENOMIC DNA]</scope>
    <source>
        <strain evidence="1 2">W13A50</strain>
    </source>
</reference>
<dbReference type="EMBL" id="JDYK01000013">
    <property type="protein sequence ID" value="EWS80735.1"/>
    <property type="molecule type" value="Genomic_DNA"/>
</dbReference>
<dbReference type="eggNOG" id="ENOG5031E0K">
    <property type="taxonomic scope" value="Bacteria"/>
</dbReference>